<evidence type="ECO:0000313" key="2">
    <source>
        <dbReference type="Proteomes" id="UP000002318"/>
    </source>
</evidence>
<accession>E1R744</accession>
<reference evidence="1 2" key="1">
    <citation type="journal article" date="2010" name="Stand. Genomic Sci.">
        <title>Complete genome sequence of Spirochaeta smaragdinae type strain (SEBR 4228).</title>
        <authorList>
            <person name="Mavromatis K."/>
            <person name="Yasawong M."/>
            <person name="Chertkov O."/>
            <person name="Lapidus A."/>
            <person name="Lucas S."/>
            <person name="Nolan M."/>
            <person name="Del Rio T.G."/>
            <person name="Tice H."/>
            <person name="Cheng J.F."/>
            <person name="Pitluck S."/>
            <person name="Liolios K."/>
            <person name="Ivanova N."/>
            <person name="Tapia R."/>
            <person name="Han C."/>
            <person name="Bruce D."/>
            <person name="Goodwin L."/>
            <person name="Pati A."/>
            <person name="Chen A."/>
            <person name="Palaniappan K."/>
            <person name="Land M."/>
            <person name="Hauser L."/>
            <person name="Chang Y.J."/>
            <person name="Jeffries C.D."/>
            <person name="Detter J.C."/>
            <person name="Rohde M."/>
            <person name="Brambilla E."/>
            <person name="Spring S."/>
            <person name="Goker M."/>
            <person name="Sikorski J."/>
            <person name="Woyke T."/>
            <person name="Bristow J."/>
            <person name="Eisen J.A."/>
            <person name="Markowitz V."/>
            <person name="Hugenholtz P."/>
            <person name="Klenk H.P."/>
            <person name="Kyrpides N.C."/>
        </authorList>
    </citation>
    <scope>NUCLEOTIDE SEQUENCE [LARGE SCALE GENOMIC DNA]</scope>
    <source>
        <strain evidence="2">DSM 11293 / JCM 15392 / SEBR 4228</strain>
    </source>
</reference>
<dbReference type="HOGENOM" id="CLU_329529_0_0_12"/>
<dbReference type="AlphaFoldDB" id="E1R744"/>
<dbReference type="KEGG" id="ssm:Spirs_2256"/>
<dbReference type="Proteomes" id="UP000002318">
    <property type="component" value="Chromosome"/>
</dbReference>
<keyword evidence="2" id="KW-1185">Reference proteome</keyword>
<organism evidence="1 2">
    <name type="scientific">Sediminispirochaeta smaragdinae (strain DSM 11293 / JCM 15392 / SEBR 4228)</name>
    <name type="common">Spirochaeta smaragdinae</name>
    <dbReference type="NCBI Taxonomy" id="573413"/>
    <lineage>
        <taxon>Bacteria</taxon>
        <taxon>Pseudomonadati</taxon>
        <taxon>Spirochaetota</taxon>
        <taxon>Spirochaetia</taxon>
        <taxon>Spirochaetales</taxon>
        <taxon>Spirochaetaceae</taxon>
        <taxon>Sediminispirochaeta</taxon>
    </lineage>
</organism>
<evidence type="ECO:0000313" key="1">
    <source>
        <dbReference type="EMBL" id="ADK81371.1"/>
    </source>
</evidence>
<dbReference type="eggNOG" id="ENOG502ZAQK">
    <property type="taxonomic scope" value="Bacteria"/>
</dbReference>
<proteinExistence type="predicted"/>
<sequence length="851" mass="98386">MVYINRIVMLSRFFSYRFFMVFPLLISLLCFSCATRYPNAYLDTSMYRIEQDRKTIEEEEGLSFPLSEQQYLKEDINGHLPESIYIKTRTQTFNTNYYFILVDGRIYYKSRDKETKPTDWALLTRTGLPHRRFSLNFHHASRIVEISADADELMALSDEGVFYRIKLGYSLRQRKERWYDVQGWPYESELKMNPLVVGNRAWSIGIRNDQVLWYEDIYHNQHHYGTMGINTIYVLGKEGQEIRFADTGLPSDFSHNLLGPERGSFIAESISASASTMFLINAAGEMYTRLADFDTVGSDPMFYKYTYEKRDFGIAGSDYRSNFTPWALPSEPWQKQPSVNLSAGARLSRRITILQTGKGNEARELRVAGSNSAGENGYYYKMLTDQTWSFRKAPLFLSEEDFLDDQLIRKGSAPRGLRQEHAFEGRLWTDNVPDSEYTFSIPDFSIQEGSCHLIMQRGEESFTLVLHPVEMWTYLKRYNPGRDGTAKLFFITTEVPKTDYETLSPEFSSMIRDYIAPESLQLFAYVAEATSDYVLIKPKTSHNQRSYLFLTKPGEEKPYTPDILRTGAEGDDELISRYMSEELVLKDPDFVDIRRRSEVEKKLAENIEYRKTLDKALRLFRGYARSSDLSRLAYSAFDGLSFVTFMQHIDFPKIKTLTMFGEPIMANNHNLYTAMAENKDWLYGNIIALLDLRIAAYRELLEDFDDNNYTATVSPHYAEDYIGYFRKLGIPSSARGSLFLSEGTSAQGKIFPISPLFPGFLIVNDDTSDLILVELVKPEQAISNLLQDDQKEKILKTKVRFYLMHASYEEETALSSLQGANGWIEWDDSHLTVIQRISLFKAKRVFIAFTH</sequence>
<protein>
    <submittedName>
        <fullName evidence="1">Uncharacterized protein</fullName>
    </submittedName>
</protein>
<gene>
    <name evidence="1" type="ordered locus">Spirs_2256</name>
</gene>
<dbReference type="STRING" id="573413.Spirs_2256"/>
<dbReference type="EMBL" id="CP002116">
    <property type="protein sequence ID" value="ADK81371.1"/>
    <property type="molecule type" value="Genomic_DNA"/>
</dbReference>
<name>E1R744_SEDSS</name>